<sequence length="504" mass="53466">MDDSNPNKQLLLLLLVAGAALQATALHIDKAQVTTPCDAAAYLRHISKEASLRLRDSLGRAKAATEKAAQVKALGASKQATERAAATIIATELERQAHAALQTVLTNLEAITNGIAAAGRLSGGQELLEELKGTEIKDYNKKTAAEAVTDGQALKAEPQIKPAQHGSCKNEDGSRAKVQKTGAASTGTKTSITLLTVKAAAVGTNPGQALTLCGHASTGAITDTSSCTSTNTVNLGLKGGQIFTTTPAAATRANSDTGTNYKITIPTDQVPSQKTVDPDLADIKELEDAIRSIDTITVQLDLEQIANSAALKNTAAKAIGGESASYSDSAIQPRIDSLLKEIFGDKAANVKTNLVQGLDDTKPPKAATGGSGEQKLAEIKDPKALVDAQIYYTVRRFIDGQEEKKKNQATPSCSSKADKPAEPSKTADECKKHTTSEACKEGGCEFDDKKEPKCFPKVETDKKDEKYFLKNLKVSVLQAFSAIALSEFYNFKKFAPFYEIYEIC</sequence>
<keyword evidence="2" id="KW-1003">Cell membrane</keyword>
<feature type="region of interest" description="Disordered" evidence="7">
    <location>
        <begin position="403"/>
        <end position="432"/>
    </location>
</feature>
<feature type="region of interest" description="Disordered" evidence="7">
    <location>
        <begin position="159"/>
        <end position="183"/>
    </location>
</feature>
<evidence type="ECO:0000256" key="3">
    <source>
        <dbReference type="ARBA" id="ARBA00022622"/>
    </source>
</evidence>
<feature type="region of interest" description="Disordered" evidence="7">
    <location>
        <begin position="355"/>
        <end position="376"/>
    </location>
</feature>
<comment type="subcellular location">
    <subcellularLocation>
        <location evidence="1">Cell membrane</location>
        <topology evidence="1">Lipid-anchor</topology>
        <topology evidence="1">GPI-anchor</topology>
    </subcellularLocation>
</comment>
<keyword evidence="3" id="KW-0336">GPI-anchor</keyword>
<feature type="compositionally biased region" description="Basic and acidic residues" evidence="7">
    <location>
        <begin position="416"/>
        <end position="432"/>
    </location>
</feature>
<evidence type="ECO:0000259" key="9">
    <source>
        <dbReference type="Pfam" id="PF00913"/>
    </source>
</evidence>
<organism evidence="10">
    <name type="scientific">Trypanosoma brucei</name>
    <dbReference type="NCBI Taxonomy" id="5691"/>
    <lineage>
        <taxon>Eukaryota</taxon>
        <taxon>Discoba</taxon>
        <taxon>Euglenozoa</taxon>
        <taxon>Kinetoplastea</taxon>
        <taxon>Metakinetoplastina</taxon>
        <taxon>Trypanosomatida</taxon>
        <taxon>Trypanosomatidae</taxon>
        <taxon>Trypanosoma</taxon>
    </lineage>
</organism>
<keyword evidence="5" id="KW-0325">Glycoprotein</keyword>
<evidence type="ECO:0000256" key="8">
    <source>
        <dbReference type="SAM" id="SignalP"/>
    </source>
</evidence>
<evidence type="ECO:0000256" key="6">
    <source>
        <dbReference type="ARBA" id="ARBA00023288"/>
    </source>
</evidence>
<dbReference type="AlphaFoldDB" id="A0A1J0R7U7"/>
<evidence type="ECO:0000256" key="1">
    <source>
        <dbReference type="ARBA" id="ARBA00004609"/>
    </source>
</evidence>
<keyword evidence="6" id="KW-0449">Lipoprotein</keyword>
<protein>
    <submittedName>
        <fullName evidence="10">Variant surface glycoprotein 1125.1690</fullName>
    </submittedName>
</protein>
<feature type="chain" id="PRO_5012768823" evidence="8">
    <location>
        <begin position="26"/>
        <end position="504"/>
    </location>
</feature>
<evidence type="ECO:0000256" key="5">
    <source>
        <dbReference type="ARBA" id="ARBA00023180"/>
    </source>
</evidence>
<evidence type="ECO:0000256" key="2">
    <source>
        <dbReference type="ARBA" id="ARBA00022475"/>
    </source>
</evidence>
<reference evidence="10" key="1">
    <citation type="submission" date="2016-08" db="EMBL/GenBank/DDBJ databases">
        <title>VSG repertoire of Trypanosoma brucei EATRO 1125.</title>
        <authorList>
            <person name="Cross G.A."/>
        </authorList>
    </citation>
    <scope>NUCLEOTIDE SEQUENCE</scope>
    <source>
        <strain evidence="10">EATRO 1125</strain>
    </source>
</reference>
<evidence type="ECO:0000313" key="10">
    <source>
        <dbReference type="EMBL" id="APD73844.1"/>
    </source>
</evidence>
<feature type="signal peptide" evidence="8">
    <location>
        <begin position="1"/>
        <end position="25"/>
    </location>
</feature>
<keyword evidence="4" id="KW-0472">Membrane</keyword>
<dbReference type="VEuPathDB" id="TriTrypDB:Tb427_000310500"/>
<dbReference type="GO" id="GO:0098552">
    <property type="term" value="C:side of membrane"/>
    <property type="evidence" value="ECO:0007669"/>
    <property type="project" value="UniProtKB-KW"/>
</dbReference>
<proteinExistence type="predicted"/>
<evidence type="ECO:0000256" key="7">
    <source>
        <dbReference type="SAM" id="MobiDB-lite"/>
    </source>
</evidence>
<evidence type="ECO:0000256" key="4">
    <source>
        <dbReference type="ARBA" id="ARBA00023136"/>
    </source>
</evidence>
<feature type="domain" description="Trypanosome variant surface glycoprotein A-type N-terminal" evidence="9">
    <location>
        <begin position="11"/>
        <end position="393"/>
    </location>
</feature>
<name>A0A1J0R7U7_9TRYP</name>
<dbReference type="EMBL" id="KX699888">
    <property type="protein sequence ID" value="APD73844.1"/>
    <property type="molecule type" value="Genomic_DNA"/>
</dbReference>
<dbReference type="InterPro" id="IPR001812">
    <property type="entry name" value="Trypano_VSG_A_N_dom"/>
</dbReference>
<dbReference type="Gene3D" id="3.90.150.10">
    <property type="entry name" value="Variant Surface Glycoprotein, subunit A domain 1"/>
    <property type="match status" value="1"/>
</dbReference>
<dbReference type="Gene3D" id="1.10.470.10">
    <property type="entry name" value="Variant Surface Glycoprotein, subunit A, domain 2"/>
    <property type="match status" value="1"/>
</dbReference>
<dbReference type="VEuPathDB" id="TriTrypDB:Tb927.9.17410"/>
<dbReference type="SUPFAM" id="SSF58087">
    <property type="entry name" value="Variant surface glycoprotein (N-terminal domain)"/>
    <property type="match status" value="1"/>
</dbReference>
<dbReference type="VEuPathDB" id="TriTrypDB:Tb1125.4.5700"/>
<keyword evidence="8" id="KW-0732">Signal</keyword>
<dbReference type="Pfam" id="PF00913">
    <property type="entry name" value="Trypan_glycop"/>
    <property type="match status" value="1"/>
</dbReference>
<dbReference type="GO" id="GO:0005886">
    <property type="term" value="C:plasma membrane"/>
    <property type="evidence" value="ECO:0007669"/>
    <property type="project" value="UniProtKB-SubCell"/>
</dbReference>
<dbReference type="GO" id="GO:0042783">
    <property type="term" value="P:symbiont-mediated evasion of host immune response"/>
    <property type="evidence" value="ECO:0007669"/>
    <property type="project" value="InterPro"/>
</dbReference>
<accession>A0A1J0R7U7</accession>